<organism evidence="1 2">
    <name type="scientific">Portunus trituberculatus</name>
    <name type="common">Swimming crab</name>
    <name type="synonym">Neptunus trituberculatus</name>
    <dbReference type="NCBI Taxonomy" id="210409"/>
    <lineage>
        <taxon>Eukaryota</taxon>
        <taxon>Metazoa</taxon>
        <taxon>Ecdysozoa</taxon>
        <taxon>Arthropoda</taxon>
        <taxon>Crustacea</taxon>
        <taxon>Multicrustacea</taxon>
        <taxon>Malacostraca</taxon>
        <taxon>Eumalacostraca</taxon>
        <taxon>Eucarida</taxon>
        <taxon>Decapoda</taxon>
        <taxon>Pleocyemata</taxon>
        <taxon>Brachyura</taxon>
        <taxon>Eubrachyura</taxon>
        <taxon>Portunoidea</taxon>
        <taxon>Portunidae</taxon>
        <taxon>Portuninae</taxon>
        <taxon>Portunus</taxon>
    </lineage>
</organism>
<evidence type="ECO:0000313" key="1">
    <source>
        <dbReference type="EMBL" id="MPC14072.1"/>
    </source>
</evidence>
<reference evidence="1 2" key="1">
    <citation type="submission" date="2019-05" db="EMBL/GenBank/DDBJ databases">
        <title>Another draft genome of Portunus trituberculatus and its Hox gene families provides insights of decapod evolution.</title>
        <authorList>
            <person name="Jeong J.-H."/>
            <person name="Song I."/>
            <person name="Kim S."/>
            <person name="Choi T."/>
            <person name="Kim D."/>
            <person name="Ryu S."/>
            <person name="Kim W."/>
        </authorList>
    </citation>
    <scope>NUCLEOTIDE SEQUENCE [LARGE SCALE GENOMIC DNA]</scope>
    <source>
        <tissue evidence="1">Muscle</tissue>
    </source>
</reference>
<sequence>MSLDDGVARRRTVEGVTSARTQYFTLLLPPGGLTTSPLLGMARVWGREGNTLIGALHGARQDCSFSVYVFVFNCVLSECCISESKELSCLTSLKGGEEKREVHLGISWGYISKTNTWVHIRRNTSPRTPYLGHWWDCMNLEQCGTAGAI</sequence>
<proteinExistence type="predicted"/>
<comment type="caution">
    <text evidence="1">The sequence shown here is derived from an EMBL/GenBank/DDBJ whole genome shotgun (WGS) entry which is preliminary data.</text>
</comment>
<gene>
    <name evidence="1" type="ORF">E2C01_006825</name>
</gene>
<name>A0A5B7CWE1_PORTR</name>
<dbReference type="AlphaFoldDB" id="A0A5B7CWE1"/>
<evidence type="ECO:0000313" key="2">
    <source>
        <dbReference type="Proteomes" id="UP000324222"/>
    </source>
</evidence>
<keyword evidence="2" id="KW-1185">Reference proteome</keyword>
<protein>
    <submittedName>
        <fullName evidence="1">Uncharacterized protein</fullName>
    </submittedName>
</protein>
<accession>A0A5B7CWE1</accession>
<dbReference type="EMBL" id="VSRR010000325">
    <property type="protein sequence ID" value="MPC14072.1"/>
    <property type="molecule type" value="Genomic_DNA"/>
</dbReference>
<dbReference type="Proteomes" id="UP000324222">
    <property type="component" value="Unassembled WGS sequence"/>
</dbReference>